<feature type="domain" description="HTH lysR-type" evidence="5">
    <location>
        <begin position="6"/>
        <end position="63"/>
    </location>
</feature>
<protein>
    <submittedName>
        <fullName evidence="6">Transcriptional regulator, LysR family</fullName>
    </submittedName>
</protein>
<dbReference type="Pfam" id="PF00126">
    <property type="entry name" value="HTH_1"/>
    <property type="match status" value="1"/>
</dbReference>
<dbReference type="InterPro" id="IPR005119">
    <property type="entry name" value="LysR_subst-bd"/>
</dbReference>
<name>A0A6J4UG35_9SPHN</name>
<dbReference type="FunFam" id="1.10.10.10:FF:000001">
    <property type="entry name" value="LysR family transcriptional regulator"/>
    <property type="match status" value="1"/>
</dbReference>
<dbReference type="EMBL" id="CADCWD010000090">
    <property type="protein sequence ID" value="CAA9547260.1"/>
    <property type="molecule type" value="Genomic_DNA"/>
</dbReference>
<keyword evidence="3" id="KW-0238">DNA-binding</keyword>
<dbReference type="SUPFAM" id="SSF46785">
    <property type="entry name" value="Winged helix' DNA-binding domain"/>
    <property type="match status" value="1"/>
</dbReference>
<dbReference type="InterPro" id="IPR036388">
    <property type="entry name" value="WH-like_DNA-bd_sf"/>
</dbReference>
<dbReference type="GO" id="GO:0003700">
    <property type="term" value="F:DNA-binding transcription factor activity"/>
    <property type="evidence" value="ECO:0007669"/>
    <property type="project" value="InterPro"/>
</dbReference>
<dbReference type="PROSITE" id="PS50931">
    <property type="entry name" value="HTH_LYSR"/>
    <property type="match status" value="1"/>
</dbReference>
<dbReference type="SUPFAM" id="SSF53850">
    <property type="entry name" value="Periplasmic binding protein-like II"/>
    <property type="match status" value="1"/>
</dbReference>
<sequence length="287" mass="31141">MPLANLDLDLLRAFVTVAETGNMTSAGERLRRSQSAVSLQIKRLETCLELRLFDRSPRAVRLTAAGERLMSHARAMLALNDSIIDELAEPALEGTVRLGTPEDFATTHLPIVLAKFAESHPRVSLEVSCDLTLNLLDRFLGGEFDLVLVKREVTGGEGGVRVWREPLVWAASPRFDPMAAGALPLVVSPSPCVYRARAVGALNEAGRQWRIAYTCGSLAGSQAAVRAGLGVTVLPRDMVPDDLAAIDSPHELPDLQDTEIALLSANSLTVPAQRLSDHIIRTVERRI</sequence>
<evidence type="ECO:0000313" key="6">
    <source>
        <dbReference type="EMBL" id="CAA9547260.1"/>
    </source>
</evidence>
<keyword evidence="2" id="KW-0805">Transcription regulation</keyword>
<evidence type="ECO:0000256" key="2">
    <source>
        <dbReference type="ARBA" id="ARBA00023015"/>
    </source>
</evidence>
<dbReference type="InterPro" id="IPR036390">
    <property type="entry name" value="WH_DNA-bd_sf"/>
</dbReference>
<dbReference type="Gene3D" id="3.40.190.10">
    <property type="entry name" value="Periplasmic binding protein-like II"/>
    <property type="match status" value="2"/>
</dbReference>
<organism evidence="6">
    <name type="scientific">uncultured Sphingosinicella sp</name>
    <dbReference type="NCBI Taxonomy" id="478748"/>
    <lineage>
        <taxon>Bacteria</taxon>
        <taxon>Pseudomonadati</taxon>
        <taxon>Pseudomonadota</taxon>
        <taxon>Alphaproteobacteria</taxon>
        <taxon>Sphingomonadales</taxon>
        <taxon>Sphingosinicellaceae</taxon>
        <taxon>Sphingosinicella</taxon>
        <taxon>environmental samples</taxon>
    </lineage>
</organism>
<dbReference type="Gene3D" id="1.10.10.10">
    <property type="entry name" value="Winged helix-like DNA-binding domain superfamily/Winged helix DNA-binding domain"/>
    <property type="match status" value="1"/>
</dbReference>
<dbReference type="PRINTS" id="PR00039">
    <property type="entry name" value="HTHLYSR"/>
</dbReference>
<evidence type="ECO:0000259" key="5">
    <source>
        <dbReference type="PROSITE" id="PS50931"/>
    </source>
</evidence>
<dbReference type="GO" id="GO:0003677">
    <property type="term" value="F:DNA binding"/>
    <property type="evidence" value="ECO:0007669"/>
    <property type="project" value="UniProtKB-KW"/>
</dbReference>
<reference evidence="6" key="1">
    <citation type="submission" date="2020-02" db="EMBL/GenBank/DDBJ databases">
        <authorList>
            <person name="Meier V. D."/>
        </authorList>
    </citation>
    <scope>NUCLEOTIDE SEQUENCE</scope>
    <source>
        <strain evidence="6">AVDCRST_MAG23</strain>
    </source>
</reference>
<accession>A0A6J4UG35</accession>
<gene>
    <name evidence="6" type="ORF">AVDCRST_MAG23-2656</name>
</gene>
<keyword evidence="4" id="KW-0804">Transcription</keyword>
<dbReference type="PANTHER" id="PTHR30579">
    <property type="entry name" value="TRANSCRIPTIONAL REGULATOR"/>
    <property type="match status" value="1"/>
</dbReference>
<dbReference type="Pfam" id="PF03466">
    <property type="entry name" value="LysR_substrate"/>
    <property type="match status" value="1"/>
</dbReference>
<dbReference type="AlphaFoldDB" id="A0A6J4UG35"/>
<evidence type="ECO:0000256" key="4">
    <source>
        <dbReference type="ARBA" id="ARBA00023163"/>
    </source>
</evidence>
<proteinExistence type="inferred from homology"/>
<evidence type="ECO:0000256" key="3">
    <source>
        <dbReference type="ARBA" id="ARBA00023125"/>
    </source>
</evidence>
<evidence type="ECO:0000256" key="1">
    <source>
        <dbReference type="ARBA" id="ARBA00009437"/>
    </source>
</evidence>
<comment type="similarity">
    <text evidence="1">Belongs to the LysR transcriptional regulatory family.</text>
</comment>
<dbReference type="InterPro" id="IPR000847">
    <property type="entry name" value="LysR_HTH_N"/>
</dbReference>
<dbReference type="PANTHER" id="PTHR30579:SF7">
    <property type="entry name" value="HTH-TYPE TRANSCRIPTIONAL REGULATOR LRHA-RELATED"/>
    <property type="match status" value="1"/>
</dbReference>
<dbReference type="InterPro" id="IPR050176">
    <property type="entry name" value="LTTR"/>
</dbReference>